<evidence type="ECO:0000259" key="2">
    <source>
        <dbReference type="Pfam" id="PF04927"/>
    </source>
</evidence>
<feature type="compositionally biased region" description="Polar residues" evidence="1">
    <location>
        <begin position="1"/>
        <end position="20"/>
    </location>
</feature>
<evidence type="ECO:0000256" key="1">
    <source>
        <dbReference type="SAM" id="MobiDB-lite"/>
    </source>
</evidence>
<evidence type="ECO:0000313" key="4">
    <source>
        <dbReference type="Proteomes" id="UP001444661"/>
    </source>
</evidence>
<evidence type="ECO:0000313" key="3">
    <source>
        <dbReference type="EMBL" id="KAK8044201.1"/>
    </source>
</evidence>
<comment type="caution">
    <text evidence="3">The sequence shown here is derived from an EMBL/GenBank/DDBJ whole genome shotgun (WGS) entry which is preliminary data.</text>
</comment>
<gene>
    <name evidence="3" type="ORF">PG993_004225</name>
</gene>
<name>A0ABR1TC78_9PEZI</name>
<protein>
    <recommendedName>
        <fullName evidence="2">SMP domain-containing protein</fullName>
    </recommendedName>
</protein>
<proteinExistence type="predicted"/>
<accession>A0ABR1TC78</accession>
<dbReference type="Proteomes" id="UP001444661">
    <property type="component" value="Unassembled WGS sequence"/>
</dbReference>
<reference evidence="3 4" key="1">
    <citation type="submission" date="2023-01" db="EMBL/GenBank/DDBJ databases">
        <title>Analysis of 21 Apiospora genomes using comparative genomics revels a genus with tremendous synthesis potential of carbohydrate active enzymes and secondary metabolites.</title>
        <authorList>
            <person name="Sorensen T."/>
        </authorList>
    </citation>
    <scope>NUCLEOTIDE SEQUENCE [LARGE SCALE GENOMIC DNA]</scope>
    <source>
        <strain evidence="3 4">CBS 33761</strain>
    </source>
</reference>
<keyword evidence="4" id="KW-1185">Reference proteome</keyword>
<feature type="domain" description="SMP" evidence="2">
    <location>
        <begin position="17"/>
        <end position="62"/>
    </location>
</feature>
<organism evidence="3 4">
    <name type="scientific">Apiospora rasikravindrae</name>
    <dbReference type="NCBI Taxonomy" id="990691"/>
    <lineage>
        <taxon>Eukaryota</taxon>
        <taxon>Fungi</taxon>
        <taxon>Dikarya</taxon>
        <taxon>Ascomycota</taxon>
        <taxon>Pezizomycotina</taxon>
        <taxon>Sordariomycetes</taxon>
        <taxon>Xylariomycetidae</taxon>
        <taxon>Amphisphaeriales</taxon>
        <taxon>Apiosporaceae</taxon>
        <taxon>Apiospora</taxon>
    </lineage>
</organism>
<dbReference type="InterPro" id="IPR007011">
    <property type="entry name" value="LEA_SMP_dom"/>
</dbReference>
<dbReference type="Pfam" id="PF04927">
    <property type="entry name" value="SMP"/>
    <property type="match status" value="1"/>
</dbReference>
<feature type="region of interest" description="Disordered" evidence="1">
    <location>
        <begin position="1"/>
        <end position="83"/>
    </location>
</feature>
<sequence length="83" mass="8434">MSSETTTPAANKEAPTTMTTEDAARIQSAEPQRRPADTPASPQAARPGDVAARAQSAAAKNDSDKEEQAVAVPDVGSGSKALV</sequence>
<dbReference type="EMBL" id="JAQQWK010000003">
    <property type="protein sequence ID" value="KAK8044201.1"/>
    <property type="molecule type" value="Genomic_DNA"/>
</dbReference>